<comment type="caution">
    <text evidence="3">The sequence shown here is derived from an EMBL/GenBank/DDBJ whole genome shotgun (WGS) entry which is preliminary data.</text>
</comment>
<proteinExistence type="predicted"/>
<dbReference type="EMBL" id="JAQQWK010000011">
    <property type="protein sequence ID" value="KAK8023633.1"/>
    <property type="molecule type" value="Genomic_DNA"/>
</dbReference>
<keyword evidence="2" id="KW-0472">Membrane</keyword>
<feature type="transmembrane region" description="Helical" evidence="2">
    <location>
        <begin position="423"/>
        <end position="444"/>
    </location>
</feature>
<reference evidence="3 4" key="1">
    <citation type="submission" date="2023-01" db="EMBL/GenBank/DDBJ databases">
        <title>Analysis of 21 Apiospora genomes using comparative genomics revels a genus with tremendous synthesis potential of carbohydrate active enzymes and secondary metabolites.</title>
        <authorList>
            <person name="Sorensen T."/>
        </authorList>
    </citation>
    <scope>NUCLEOTIDE SEQUENCE [LARGE SCALE GENOMIC DNA]</scope>
    <source>
        <strain evidence="3 4">CBS 33761</strain>
    </source>
</reference>
<feature type="compositionally biased region" description="Basic and acidic residues" evidence="1">
    <location>
        <begin position="510"/>
        <end position="521"/>
    </location>
</feature>
<evidence type="ECO:0000313" key="3">
    <source>
        <dbReference type="EMBL" id="KAK8023633.1"/>
    </source>
</evidence>
<accession>A0ABR1S0U6</accession>
<sequence>MDILREYSLFEYERAAKSDRFTDEPCDQLYLYSAVHTDDEEFKPTYVESNEHNLSKLLKETRNARKALGTPLASLELVFLPVNKKRKKGFGLKKDEFKRLFEDLGLDKSLLGFLVSSRSGWYHVDNGNRCYSFLYKDYMYSMAWSFNAETMETRALVSERSDWKKHSWLKKPKQIQTSPEKEDFDFYLPGLKPFNLYHPLTLAFFGLVDATCYLDGVIITDGYSLGNIELMTKHGARRIQKEVAALSKASRRIAEVIGVFSTLSKSVDVAQSMADTMENTDAWREWLEKAVKEAGDASKHRDYGTSVVSNAEEERQEHILRQFTSMAESMRGAVKLLRARIHTVNESALSTQKRAKAQANVVSGLIAREDTRIGHTLADRARRDGSTMKVIALMTMAFLPATFFAALWSIPVLEEPGLTKDNFWVYWAFTVPTTIVIFFVWDWLNDKNLWELKKLETYQTAYHAFLRKFKKPSDTRASDCVKNSVAENHIMEDTGNYTHSNLALGGRNSPGREADLEKGGAGDRTSAHSPYPRNASPQN</sequence>
<dbReference type="Proteomes" id="UP001444661">
    <property type="component" value="Unassembled WGS sequence"/>
</dbReference>
<gene>
    <name evidence="3" type="ORF">PG993_011699</name>
</gene>
<dbReference type="Gene3D" id="1.20.58.340">
    <property type="entry name" value="Magnesium transport protein CorA, transmembrane region"/>
    <property type="match status" value="1"/>
</dbReference>
<evidence type="ECO:0000256" key="2">
    <source>
        <dbReference type="SAM" id="Phobius"/>
    </source>
</evidence>
<keyword evidence="2" id="KW-1133">Transmembrane helix</keyword>
<name>A0ABR1S0U6_9PEZI</name>
<organism evidence="3 4">
    <name type="scientific">Apiospora rasikravindrae</name>
    <dbReference type="NCBI Taxonomy" id="990691"/>
    <lineage>
        <taxon>Eukaryota</taxon>
        <taxon>Fungi</taxon>
        <taxon>Dikarya</taxon>
        <taxon>Ascomycota</taxon>
        <taxon>Pezizomycotina</taxon>
        <taxon>Sordariomycetes</taxon>
        <taxon>Xylariomycetidae</taxon>
        <taxon>Amphisphaeriales</taxon>
        <taxon>Apiosporaceae</taxon>
        <taxon>Apiospora</taxon>
    </lineage>
</organism>
<evidence type="ECO:0000313" key="4">
    <source>
        <dbReference type="Proteomes" id="UP001444661"/>
    </source>
</evidence>
<keyword evidence="4" id="KW-1185">Reference proteome</keyword>
<keyword evidence="2" id="KW-0812">Transmembrane</keyword>
<evidence type="ECO:0008006" key="5">
    <source>
        <dbReference type="Google" id="ProtNLM"/>
    </source>
</evidence>
<feature type="region of interest" description="Disordered" evidence="1">
    <location>
        <begin position="497"/>
        <end position="539"/>
    </location>
</feature>
<feature type="transmembrane region" description="Helical" evidence="2">
    <location>
        <begin position="390"/>
        <end position="411"/>
    </location>
</feature>
<protein>
    <recommendedName>
        <fullName evidence="5">Mg2+ transporter protein, CorA-like/Zinc transport protein ZntB</fullName>
    </recommendedName>
</protein>
<evidence type="ECO:0000256" key="1">
    <source>
        <dbReference type="SAM" id="MobiDB-lite"/>
    </source>
</evidence>